<reference evidence="1" key="1">
    <citation type="journal article" date="2017" name="Nature">
        <title>The sunflower genome provides insights into oil metabolism, flowering and Asterid evolution.</title>
        <authorList>
            <person name="Badouin H."/>
            <person name="Gouzy J."/>
            <person name="Grassa C.J."/>
            <person name="Murat F."/>
            <person name="Staton S.E."/>
            <person name="Cottret L."/>
            <person name="Lelandais-Briere C."/>
            <person name="Owens G.L."/>
            <person name="Carrere S."/>
            <person name="Mayjonade B."/>
            <person name="Legrand L."/>
            <person name="Gill N."/>
            <person name="Kane N.C."/>
            <person name="Bowers J.E."/>
            <person name="Hubner S."/>
            <person name="Bellec A."/>
            <person name="Berard A."/>
            <person name="Berges H."/>
            <person name="Blanchet N."/>
            <person name="Boniface M.C."/>
            <person name="Brunel D."/>
            <person name="Catrice O."/>
            <person name="Chaidir N."/>
            <person name="Claudel C."/>
            <person name="Donnadieu C."/>
            <person name="Faraut T."/>
            <person name="Fievet G."/>
            <person name="Helmstetter N."/>
            <person name="King M."/>
            <person name="Knapp S.J."/>
            <person name="Lai Z."/>
            <person name="Le Paslier M.C."/>
            <person name="Lippi Y."/>
            <person name="Lorenzon L."/>
            <person name="Mandel J.R."/>
            <person name="Marage G."/>
            <person name="Marchand G."/>
            <person name="Marquand E."/>
            <person name="Bret-Mestries E."/>
            <person name="Morien E."/>
            <person name="Nambeesan S."/>
            <person name="Nguyen T."/>
            <person name="Pegot-Espagnet P."/>
            <person name="Pouilly N."/>
            <person name="Raftis F."/>
            <person name="Sallet E."/>
            <person name="Schiex T."/>
            <person name="Thomas J."/>
            <person name="Vandecasteele C."/>
            <person name="Vares D."/>
            <person name="Vear F."/>
            <person name="Vautrin S."/>
            <person name="Crespi M."/>
            <person name="Mangin B."/>
            <person name="Burke J.M."/>
            <person name="Salse J."/>
            <person name="Munos S."/>
            <person name="Vincourt P."/>
            <person name="Rieseberg L.H."/>
            <person name="Langlade N.B."/>
        </authorList>
    </citation>
    <scope>NUCLEOTIDE SEQUENCE</scope>
    <source>
        <tissue evidence="1">Leaves</tissue>
    </source>
</reference>
<sequence length="72" mass="8624">MKRNQFLFVKSTHQSLLRSGAPHHKSYFMHTNTRYTCPINPHLPFFLFNPIYTSLSFLNYFTDLHNFQTSLQ</sequence>
<dbReference type="Gramene" id="mRNA:HanXRQr2_Chr03g0111561">
    <property type="protein sequence ID" value="CDS:HanXRQr2_Chr03g0111561.1"/>
    <property type="gene ID" value="HanXRQr2_Chr03g0111561"/>
</dbReference>
<organism evidence="1 2">
    <name type="scientific">Helianthus annuus</name>
    <name type="common">Common sunflower</name>
    <dbReference type="NCBI Taxonomy" id="4232"/>
    <lineage>
        <taxon>Eukaryota</taxon>
        <taxon>Viridiplantae</taxon>
        <taxon>Streptophyta</taxon>
        <taxon>Embryophyta</taxon>
        <taxon>Tracheophyta</taxon>
        <taxon>Spermatophyta</taxon>
        <taxon>Magnoliopsida</taxon>
        <taxon>eudicotyledons</taxon>
        <taxon>Gunneridae</taxon>
        <taxon>Pentapetalae</taxon>
        <taxon>asterids</taxon>
        <taxon>campanulids</taxon>
        <taxon>Asterales</taxon>
        <taxon>Asteraceae</taxon>
        <taxon>Asteroideae</taxon>
        <taxon>Heliantheae alliance</taxon>
        <taxon>Heliantheae</taxon>
        <taxon>Helianthus</taxon>
    </lineage>
</organism>
<protein>
    <submittedName>
        <fullName evidence="1">Uncharacterized protein</fullName>
    </submittedName>
</protein>
<dbReference type="Proteomes" id="UP000215914">
    <property type="component" value="Unassembled WGS sequence"/>
</dbReference>
<name>A0A9K3JG54_HELAN</name>
<keyword evidence="2" id="KW-1185">Reference proteome</keyword>
<reference evidence="1" key="2">
    <citation type="submission" date="2020-06" db="EMBL/GenBank/DDBJ databases">
        <title>Helianthus annuus Genome sequencing and assembly Release 2.</title>
        <authorList>
            <person name="Gouzy J."/>
            <person name="Langlade N."/>
            <person name="Munos S."/>
        </authorList>
    </citation>
    <scope>NUCLEOTIDE SEQUENCE</scope>
    <source>
        <tissue evidence="1">Leaves</tissue>
    </source>
</reference>
<evidence type="ECO:0000313" key="2">
    <source>
        <dbReference type="Proteomes" id="UP000215914"/>
    </source>
</evidence>
<dbReference type="EMBL" id="MNCJ02000318">
    <property type="protein sequence ID" value="KAF5814484.1"/>
    <property type="molecule type" value="Genomic_DNA"/>
</dbReference>
<gene>
    <name evidence="1" type="ORF">HanXRQr2_Chr03g0111561</name>
</gene>
<proteinExistence type="predicted"/>
<evidence type="ECO:0000313" key="1">
    <source>
        <dbReference type="EMBL" id="KAF5814484.1"/>
    </source>
</evidence>
<accession>A0A9K3JG54</accession>
<comment type="caution">
    <text evidence="1">The sequence shown here is derived from an EMBL/GenBank/DDBJ whole genome shotgun (WGS) entry which is preliminary data.</text>
</comment>
<dbReference type="AlphaFoldDB" id="A0A9K3JG54"/>